<evidence type="ECO:0000256" key="2">
    <source>
        <dbReference type="ARBA" id="ARBA00022692"/>
    </source>
</evidence>
<dbReference type="STRING" id="1279009.ADICEAN_03855"/>
<dbReference type="Gene3D" id="1.10.287.1260">
    <property type="match status" value="1"/>
</dbReference>
<evidence type="ECO:0000256" key="3">
    <source>
        <dbReference type="ARBA" id="ARBA00022989"/>
    </source>
</evidence>
<feature type="transmembrane region" description="Helical" evidence="6">
    <location>
        <begin position="111"/>
        <end position="133"/>
    </location>
</feature>
<evidence type="ECO:0000313" key="9">
    <source>
        <dbReference type="Proteomes" id="UP000011910"/>
    </source>
</evidence>
<dbReference type="EMBL" id="AODQ01000154">
    <property type="protein sequence ID" value="EMR01023.1"/>
    <property type="molecule type" value="Genomic_DNA"/>
</dbReference>
<dbReference type="InterPro" id="IPR023408">
    <property type="entry name" value="MscS_beta-dom_sf"/>
</dbReference>
<dbReference type="InterPro" id="IPR010920">
    <property type="entry name" value="LSM_dom_sf"/>
</dbReference>
<comment type="subcellular location">
    <subcellularLocation>
        <location evidence="1">Membrane</location>
    </subcellularLocation>
</comment>
<feature type="transmembrane region" description="Helical" evidence="6">
    <location>
        <begin position="139"/>
        <end position="157"/>
    </location>
</feature>
<gene>
    <name evidence="8" type="ORF">ADICEAN_03855</name>
</gene>
<feature type="transmembrane region" description="Helical" evidence="6">
    <location>
        <begin position="70"/>
        <end position="90"/>
    </location>
</feature>
<keyword evidence="2 6" id="KW-0812">Transmembrane</keyword>
<dbReference type="Gene3D" id="2.30.30.60">
    <property type="match status" value="1"/>
</dbReference>
<dbReference type="InterPro" id="IPR045275">
    <property type="entry name" value="MscS_archaea/bacteria_type"/>
</dbReference>
<name>M7MX66_9BACT</name>
<dbReference type="GO" id="GO:0008381">
    <property type="term" value="F:mechanosensitive monoatomic ion channel activity"/>
    <property type="evidence" value="ECO:0007669"/>
    <property type="project" value="InterPro"/>
</dbReference>
<organism evidence="8 9">
    <name type="scientific">Cesiribacter andamanensis AMV16</name>
    <dbReference type="NCBI Taxonomy" id="1279009"/>
    <lineage>
        <taxon>Bacteria</taxon>
        <taxon>Pseudomonadati</taxon>
        <taxon>Bacteroidota</taxon>
        <taxon>Cytophagia</taxon>
        <taxon>Cytophagales</taxon>
        <taxon>Cesiribacteraceae</taxon>
        <taxon>Cesiribacter</taxon>
    </lineage>
</organism>
<evidence type="ECO:0000256" key="5">
    <source>
        <dbReference type="SAM" id="MobiDB-lite"/>
    </source>
</evidence>
<dbReference type="RefSeq" id="WP_009197234.1">
    <property type="nucleotide sequence ID" value="NZ_AODQ01000154.1"/>
</dbReference>
<dbReference type="AlphaFoldDB" id="M7MX66"/>
<proteinExistence type="predicted"/>
<keyword evidence="9" id="KW-1185">Reference proteome</keyword>
<reference evidence="8 9" key="1">
    <citation type="journal article" date="2013" name="Genome Announc.">
        <title>Draft Genome Sequence of Cesiribacter andamanensis Strain AMV16T, Isolated from a Soil Sample from a Mud Volcano in the Andaman Islands, India.</title>
        <authorList>
            <person name="Shivaji S."/>
            <person name="Ara S."/>
            <person name="Begum Z."/>
            <person name="Srinivas T.N."/>
            <person name="Singh A."/>
            <person name="Kumar Pinnaka A."/>
        </authorList>
    </citation>
    <scope>NUCLEOTIDE SEQUENCE [LARGE SCALE GENOMIC DNA]</scope>
    <source>
        <strain evidence="8 9">AMV16</strain>
    </source>
</reference>
<evidence type="ECO:0000256" key="4">
    <source>
        <dbReference type="ARBA" id="ARBA00023136"/>
    </source>
</evidence>
<protein>
    <submittedName>
        <fullName evidence="8">Putative MscS family protein.1</fullName>
    </submittedName>
</protein>
<keyword evidence="4 6" id="KW-0472">Membrane</keyword>
<sequence>MNSLLSLFRLGLLLTLLFLLQPGLLPLQAQVARTPEQAQLQPAAGERPLSQPAAVEQGSGGPSLSLDSPLWNLFWVVVLPALGYVLIRLLTAALRLREERHKGKGLADGPLLSLLQLLVWLGVLLVLATILLPAGASRLVLWGVVALVLGLAAQDMIRNTLAGISLLLAPPFSLGDKIWLGEHYGEVIGVGLRHTRLRTQDEGELALPNSLFFTHSLRNATGGESSCLVVTELYLPPGIDSGRVRQLALEAAHVSRYIYQNKPVAVHFSHVLHHTKSWLKMELKAYVLDIQYEPAFRTELTEILMRELTQAGLLQEDVR</sequence>
<dbReference type="InterPro" id="IPR006685">
    <property type="entry name" value="MscS_channel_2nd"/>
</dbReference>
<keyword evidence="3 6" id="KW-1133">Transmembrane helix</keyword>
<dbReference type="PANTHER" id="PTHR30221">
    <property type="entry name" value="SMALL-CONDUCTANCE MECHANOSENSITIVE CHANNEL"/>
    <property type="match status" value="1"/>
</dbReference>
<evidence type="ECO:0000256" key="6">
    <source>
        <dbReference type="SAM" id="Phobius"/>
    </source>
</evidence>
<dbReference type="eggNOG" id="COG0668">
    <property type="taxonomic scope" value="Bacteria"/>
</dbReference>
<dbReference type="Pfam" id="PF00924">
    <property type="entry name" value="MS_channel_2nd"/>
    <property type="match status" value="1"/>
</dbReference>
<evidence type="ECO:0000313" key="8">
    <source>
        <dbReference type="EMBL" id="EMR01023.1"/>
    </source>
</evidence>
<dbReference type="Proteomes" id="UP000011910">
    <property type="component" value="Unassembled WGS sequence"/>
</dbReference>
<dbReference type="PANTHER" id="PTHR30221:SF1">
    <property type="entry name" value="SMALL-CONDUCTANCE MECHANOSENSITIVE CHANNEL"/>
    <property type="match status" value="1"/>
</dbReference>
<feature type="domain" description="Mechanosensitive ion channel MscS" evidence="7">
    <location>
        <begin position="155"/>
        <end position="221"/>
    </location>
</feature>
<evidence type="ECO:0000256" key="1">
    <source>
        <dbReference type="ARBA" id="ARBA00004370"/>
    </source>
</evidence>
<dbReference type="GO" id="GO:0016020">
    <property type="term" value="C:membrane"/>
    <property type="evidence" value="ECO:0007669"/>
    <property type="project" value="UniProtKB-SubCell"/>
</dbReference>
<accession>M7MX66</accession>
<dbReference type="OrthoDB" id="9809206at2"/>
<feature type="region of interest" description="Disordered" evidence="5">
    <location>
        <begin position="41"/>
        <end position="60"/>
    </location>
</feature>
<dbReference type="SUPFAM" id="SSF50182">
    <property type="entry name" value="Sm-like ribonucleoproteins"/>
    <property type="match status" value="1"/>
</dbReference>
<comment type="caution">
    <text evidence="8">The sequence shown here is derived from an EMBL/GenBank/DDBJ whole genome shotgun (WGS) entry which is preliminary data.</text>
</comment>
<evidence type="ECO:0000259" key="7">
    <source>
        <dbReference type="Pfam" id="PF00924"/>
    </source>
</evidence>